<protein>
    <recommendedName>
        <fullName evidence="3">Ada DNA repair metal-binding domain-containing protein</fullName>
    </recommendedName>
</protein>
<evidence type="ECO:0000313" key="2">
    <source>
        <dbReference type="Proteomes" id="UP000228496"/>
    </source>
</evidence>
<dbReference type="SUPFAM" id="SSF57884">
    <property type="entry name" value="Ada DNA repair protein, N-terminal domain (N-Ada 10)"/>
    <property type="match status" value="1"/>
</dbReference>
<dbReference type="InterPro" id="IPR035451">
    <property type="entry name" value="Ada-like_dom_sf"/>
</dbReference>
<dbReference type="Proteomes" id="UP000228496">
    <property type="component" value="Unassembled WGS sequence"/>
</dbReference>
<dbReference type="Gene3D" id="3.40.10.10">
    <property type="entry name" value="DNA Methylphosphotriester Repair Domain"/>
    <property type="match status" value="1"/>
</dbReference>
<accession>A0A2J0Q779</accession>
<organism evidence="1 2">
    <name type="scientific">Candidatus Yanofskybacteria bacterium CG10_big_fil_rev_8_21_14_0_10_36_16</name>
    <dbReference type="NCBI Taxonomy" id="1975096"/>
    <lineage>
        <taxon>Bacteria</taxon>
        <taxon>Candidatus Yanofskyibacteriota</taxon>
    </lineage>
</organism>
<evidence type="ECO:0008006" key="3">
    <source>
        <dbReference type="Google" id="ProtNLM"/>
    </source>
</evidence>
<evidence type="ECO:0000313" key="1">
    <source>
        <dbReference type="EMBL" id="PJE50931.1"/>
    </source>
</evidence>
<name>A0A2J0Q779_9BACT</name>
<comment type="caution">
    <text evidence="1">The sequence shown here is derived from an EMBL/GenBank/DDBJ whole genome shotgun (WGS) entry which is preliminary data.</text>
</comment>
<dbReference type="AlphaFoldDB" id="A0A2J0Q779"/>
<dbReference type="EMBL" id="PCXQ01000004">
    <property type="protein sequence ID" value="PJE50931.1"/>
    <property type="molecule type" value="Genomic_DNA"/>
</dbReference>
<proteinExistence type="predicted"/>
<reference evidence="1 2" key="1">
    <citation type="submission" date="2017-09" db="EMBL/GenBank/DDBJ databases">
        <title>Depth-based differentiation of microbial function through sediment-hosted aquifers and enrichment of novel symbionts in the deep terrestrial subsurface.</title>
        <authorList>
            <person name="Probst A.J."/>
            <person name="Ladd B."/>
            <person name="Jarett J.K."/>
            <person name="Geller-Mcgrath D.E."/>
            <person name="Sieber C.M."/>
            <person name="Emerson J.B."/>
            <person name="Anantharaman K."/>
            <person name="Thomas B.C."/>
            <person name="Malmstrom R."/>
            <person name="Stieglmeier M."/>
            <person name="Klingl A."/>
            <person name="Woyke T."/>
            <person name="Ryan C.M."/>
            <person name="Banfield J.F."/>
        </authorList>
    </citation>
    <scope>NUCLEOTIDE SEQUENCE [LARGE SCALE GENOMIC DNA]</scope>
    <source>
        <strain evidence="1">CG10_big_fil_rev_8_21_14_0_10_36_16</strain>
    </source>
</reference>
<sequence>MKFMNFIKTYQRDVVFAVILALVFVSGYNIGKIKGAGEEKPDLTVTAPRPNLPEADLSGQASKVEGLEIGSPSLPSTTPIDFNNIQVVVSKNSDRYHFPWCPSMAKIKEENKIFFKNETEAQKAGYVLAGNCTK</sequence>
<gene>
    <name evidence="1" type="ORF">COV29_01485</name>
</gene>